<evidence type="ECO:0000256" key="2">
    <source>
        <dbReference type="ARBA" id="ARBA00006665"/>
    </source>
</evidence>
<keyword evidence="4 6" id="KW-1133">Transmembrane helix</keyword>
<evidence type="ECO:0000256" key="5">
    <source>
        <dbReference type="ARBA" id="ARBA00023136"/>
    </source>
</evidence>
<dbReference type="AlphaFoldDB" id="A0AAW2YSR1"/>
<evidence type="ECO:0000256" key="1">
    <source>
        <dbReference type="ARBA" id="ARBA00004141"/>
    </source>
</evidence>
<feature type="transmembrane region" description="Helical" evidence="6">
    <location>
        <begin position="66"/>
        <end position="85"/>
    </location>
</feature>
<evidence type="ECO:0000313" key="8">
    <source>
        <dbReference type="Proteomes" id="UP001431209"/>
    </source>
</evidence>
<dbReference type="Pfam" id="PF03348">
    <property type="entry name" value="Serinc"/>
    <property type="match status" value="1"/>
</dbReference>
<reference evidence="7 8" key="1">
    <citation type="submission" date="2024-03" db="EMBL/GenBank/DDBJ databases">
        <title>The Acrasis kona genome and developmental transcriptomes reveal deep origins of eukaryotic multicellular pathways.</title>
        <authorList>
            <person name="Sheikh S."/>
            <person name="Fu C.-J."/>
            <person name="Brown M.W."/>
            <person name="Baldauf S.L."/>
        </authorList>
    </citation>
    <scope>NUCLEOTIDE SEQUENCE [LARGE SCALE GENOMIC DNA]</scope>
    <source>
        <strain evidence="7 8">ATCC MYA-3509</strain>
    </source>
</reference>
<keyword evidence="3 6" id="KW-0812">Transmembrane</keyword>
<comment type="subcellular location">
    <subcellularLocation>
        <location evidence="1">Membrane</location>
        <topology evidence="1">Multi-pass membrane protein</topology>
    </subcellularLocation>
</comment>
<feature type="transmembrane region" description="Helical" evidence="6">
    <location>
        <begin position="353"/>
        <end position="374"/>
    </location>
</feature>
<evidence type="ECO:0000256" key="6">
    <source>
        <dbReference type="SAM" id="Phobius"/>
    </source>
</evidence>
<comment type="caution">
    <text evidence="7">The sequence shown here is derived from an EMBL/GenBank/DDBJ whole genome shotgun (WGS) entry which is preliminary data.</text>
</comment>
<sequence>MNDNNTIEAKTTTYHDDLSSTRTKIQHSILMCVTFAGSIFLMQTHQHWIWKFLPFIPYKSDFKTNIGIFRATFTLFVFYGLHALLSSPLMSFMRNPVRLMLHKRFFYVKVVLLMLLHYILSDLPLAILSWFATLCFLIGFTYMLVQVLLVIELGHKWSEAYIQDNRRESLITIMVLTIVFNVVSVIIFIYEYILFTGQDCTFNSTLIATTVLTCVLITILSYPDIIKEQSSLFQCSVVTLYCAYLSFDAMLGHPDDQCNAMAGRTSVTHVVLSCVFIILSLMHACYGLEEPSPTGGFDGEEEQEELDSFFTFNLLIMMCCTYMSMICTGWSSIETDNSGADFALGYDFGRSWKAVYIKTLFLAITPIGYLYTCIKSKHDDE</sequence>
<evidence type="ECO:0000256" key="3">
    <source>
        <dbReference type="ARBA" id="ARBA00022692"/>
    </source>
</evidence>
<dbReference type="PANTHER" id="PTHR10383">
    <property type="entry name" value="SERINE INCORPORATOR"/>
    <property type="match status" value="1"/>
</dbReference>
<feature type="transmembrane region" description="Helical" evidence="6">
    <location>
        <begin position="170"/>
        <end position="190"/>
    </location>
</feature>
<dbReference type="PANTHER" id="PTHR10383:SF9">
    <property type="entry name" value="SERINE INCORPORATOR, ISOFORM F"/>
    <property type="match status" value="1"/>
</dbReference>
<dbReference type="EMBL" id="JAOPGA020000617">
    <property type="protein sequence ID" value="KAL0479998.1"/>
    <property type="molecule type" value="Genomic_DNA"/>
</dbReference>
<keyword evidence="5 6" id="KW-0472">Membrane</keyword>
<proteinExistence type="inferred from homology"/>
<feature type="transmembrane region" description="Helical" evidence="6">
    <location>
        <begin position="309"/>
        <end position="333"/>
    </location>
</feature>
<evidence type="ECO:0000256" key="4">
    <source>
        <dbReference type="ARBA" id="ARBA00022989"/>
    </source>
</evidence>
<feature type="transmembrane region" description="Helical" evidence="6">
    <location>
        <begin position="202"/>
        <end position="223"/>
    </location>
</feature>
<feature type="transmembrane region" description="Helical" evidence="6">
    <location>
        <begin position="105"/>
        <end position="121"/>
    </location>
</feature>
<dbReference type="GO" id="GO:0016020">
    <property type="term" value="C:membrane"/>
    <property type="evidence" value="ECO:0007669"/>
    <property type="project" value="UniProtKB-SubCell"/>
</dbReference>
<dbReference type="InterPro" id="IPR005016">
    <property type="entry name" value="TDE1/TMS"/>
</dbReference>
<dbReference type="Proteomes" id="UP001431209">
    <property type="component" value="Unassembled WGS sequence"/>
</dbReference>
<protein>
    <submittedName>
        <fullName evidence="7">SERINC3</fullName>
    </submittedName>
</protein>
<name>A0AAW2YSR1_9EUKA</name>
<feature type="transmembrane region" description="Helical" evidence="6">
    <location>
        <begin position="267"/>
        <end position="288"/>
    </location>
</feature>
<keyword evidence="8" id="KW-1185">Reference proteome</keyword>
<comment type="similarity">
    <text evidence="2">Belongs to the TDE1 family.</text>
</comment>
<gene>
    <name evidence="7" type="ORF">AKO1_007309</name>
</gene>
<feature type="transmembrane region" description="Helical" evidence="6">
    <location>
        <begin position="28"/>
        <end position="46"/>
    </location>
</feature>
<accession>A0AAW2YSR1</accession>
<feature type="transmembrane region" description="Helical" evidence="6">
    <location>
        <begin position="127"/>
        <end position="149"/>
    </location>
</feature>
<evidence type="ECO:0000313" key="7">
    <source>
        <dbReference type="EMBL" id="KAL0479998.1"/>
    </source>
</evidence>
<feature type="transmembrane region" description="Helical" evidence="6">
    <location>
        <begin position="230"/>
        <end position="247"/>
    </location>
</feature>
<organism evidence="7 8">
    <name type="scientific">Acrasis kona</name>
    <dbReference type="NCBI Taxonomy" id="1008807"/>
    <lineage>
        <taxon>Eukaryota</taxon>
        <taxon>Discoba</taxon>
        <taxon>Heterolobosea</taxon>
        <taxon>Tetramitia</taxon>
        <taxon>Eutetramitia</taxon>
        <taxon>Acrasidae</taxon>
        <taxon>Acrasis</taxon>
    </lineage>
</organism>